<dbReference type="AlphaFoldDB" id="B6UBP6"/>
<reference evidence="2" key="1">
    <citation type="journal article" date="2009" name="Plant Mol. Biol.">
        <title>Insights into corn genes derived from large-scale cDNA sequencing.</title>
        <authorList>
            <person name="Alexandrov N.N."/>
            <person name="Brover V.V."/>
            <person name="Freidin S."/>
            <person name="Troukhan M.E."/>
            <person name="Tatarinova T.V."/>
            <person name="Zhang H."/>
            <person name="Swaller T.J."/>
            <person name="Lu Y.P."/>
            <person name="Bouck J."/>
            <person name="Flavell R.B."/>
            <person name="Feldmann K.A."/>
        </authorList>
    </citation>
    <scope>NUCLEOTIDE SEQUENCE</scope>
</reference>
<evidence type="ECO:0000313" key="2">
    <source>
        <dbReference type="EMBL" id="ACG46779.1"/>
    </source>
</evidence>
<keyword evidence="1" id="KW-0732">Signal</keyword>
<feature type="chain" id="PRO_5002848358" evidence="1">
    <location>
        <begin position="29"/>
        <end position="164"/>
    </location>
</feature>
<protein>
    <submittedName>
        <fullName evidence="2">Uncharacterized protein</fullName>
    </submittedName>
</protein>
<dbReference type="EMBL" id="EU974661">
    <property type="protein sequence ID" value="ACG46779.1"/>
    <property type="molecule type" value="mRNA"/>
</dbReference>
<evidence type="ECO:0000256" key="1">
    <source>
        <dbReference type="SAM" id="SignalP"/>
    </source>
</evidence>
<organism evidence="2">
    <name type="scientific">Zea mays</name>
    <name type="common">Maize</name>
    <dbReference type="NCBI Taxonomy" id="4577"/>
    <lineage>
        <taxon>Eukaryota</taxon>
        <taxon>Viridiplantae</taxon>
        <taxon>Streptophyta</taxon>
        <taxon>Embryophyta</taxon>
        <taxon>Tracheophyta</taxon>
        <taxon>Spermatophyta</taxon>
        <taxon>Magnoliopsida</taxon>
        <taxon>Liliopsida</taxon>
        <taxon>Poales</taxon>
        <taxon>Poaceae</taxon>
        <taxon>PACMAD clade</taxon>
        <taxon>Panicoideae</taxon>
        <taxon>Andropogonodae</taxon>
        <taxon>Andropogoneae</taxon>
        <taxon>Tripsacinae</taxon>
        <taxon>Zea</taxon>
    </lineage>
</organism>
<name>B6UBP6_MAIZE</name>
<accession>B6UBP6</accession>
<proteinExistence type="evidence at transcript level"/>
<dbReference type="ExpressionAtlas" id="B6UBP6">
    <property type="expression patterns" value="baseline and differential"/>
</dbReference>
<feature type="signal peptide" evidence="1">
    <location>
        <begin position="1"/>
        <end position="28"/>
    </location>
</feature>
<sequence length="164" mass="17399">MSSMKRSIASSVIVVLLVLSLEATFADAVRVIPDAPAGGAIVRLPSDGEGGGATTAAAAAAADDKNQLRWCEHPICFPESDICFCPYARADRTTTESGRGAKDELVHDSLVVPPRAPAPPCEHPFCIFIRGEPVCRCLDGTRPAPSSSVEMRMMMHADMERASS</sequence>